<dbReference type="PANTHER" id="PTHR45339">
    <property type="entry name" value="HYBRID SIGNAL TRANSDUCTION HISTIDINE KINASE J"/>
    <property type="match status" value="1"/>
</dbReference>
<dbReference type="PROSITE" id="PS50112">
    <property type="entry name" value="PAS"/>
    <property type="match status" value="1"/>
</dbReference>
<dbReference type="Proteomes" id="UP001153069">
    <property type="component" value="Unassembled WGS sequence"/>
</dbReference>
<name>A0A9N8E2E2_9STRA</name>
<feature type="region of interest" description="Disordered" evidence="4">
    <location>
        <begin position="1"/>
        <end position="24"/>
    </location>
</feature>
<gene>
    <name evidence="8" type="ORF">SEMRO_548_G164350.1</name>
</gene>
<dbReference type="PROSITE" id="PS50110">
    <property type="entry name" value="RESPONSE_REGULATORY"/>
    <property type="match status" value="1"/>
</dbReference>
<dbReference type="Gene3D" id="3.30.450.20">
    <property type="entry name" value="PAS domain"/>
    <property type="match status" value="1"/>
</dbReference>
<dbReference type="InterPro" id="IPR003594">
    <property type="entry name" value="HATPase_dom"/>
</dbReference>
<evidence type="ECO:0000313" key="8">
    <source>
        <dbReference type="EMBL" id="CAB9512655.1"/>
    </source>
</evidence>
<feature type="domain" description="PAS" evidence="7">
    <location>
        <begin position="201"/>
        <end position="247"/>
    </location>
</feature>
<evidence type="ECO:0000256" key="4">
    <source>
        <dbReference type="SAM" id="MobiDB-lite"/>
    </source>
</evidence>
<dbReference type="SMART" id="SM00448">
    <property type="entry name" value="REC"/>
    <property type="match status" value="1"/>
</dbReference>
<dbReference type="Gene3D" id="3.30.565.10">
    <property type="entry name" value="Histidine kinase-like ATPase, C-terminal domain"/>
    <property type="match status" value="1"/>
</dbReference>
<dbReference type="OrthoDB" id="101467at2759"/>
<evidence type="ECO:0000256" key="1">
    <source>
        <dbReference type="ARBA" id="ARBA00022553"/>
    </source>
</evidence>
<dbReference type="GO" id="GO:0000155">
    <property type="term" value="F:phosphorelay sensor kinase activity"/>
    <property type="evidence" value="ECO:0007669"/>
    <property type="project" value="InterPro"/>
</dbReference>
<dbReference type="InterPro" id="IPR035965">
    <property type="entry name" value="PAS-like_dom_sf"/>
</dbReference>
<dbReference type="SMART" id="SM00387">
    <property type="entry name" value="HATPase_c"/>
    <property type="match status" value="1"/>
</dbReference>
<keyword evidence="1 3" id="KW-0597">Phosphoprotein</keyword>
<keyword evidence="8" id="KW-0418">Kinase</keyword>
<dbReference type="InterPro" id="IPR036890">
    <property type="entry name" value="HATPase_C_sf"/>
</dbReference>
<dbReference type="Gene3D" id="1.10.287.130">
    <property type="match status" value="1"/>
</dbReference>
<evidence type="ECO:0000259" key="5">
    <source>
        <dbReference type="PROSITE" id="PS50109"/>
    </source>
</evidence>
<dbReference type="InterPro" id="IPR000014">
    <property type="entry name" value="PAS"/>
</dbReference>
<evidence type="ECO:0000259" key="6">
    <source>
        <dbReference type="PROSITE" id="PS50110"/>
    </source>
</evidence>
<dbReference type="SUPFAM" id="SSF47384">
    <property type="entry name" value="Homodimeric domain of signal transducing histidine kinase"/>
    <property type="match status" value="1"/>
</dbReference>
<dbReference type="InterPro" id="IPR036097">
    <property type="entry name" value="HisK_dim/P_sf"/>
</dbReference>
<dbReference type="InterPro" id="IPR003661">
    <property type="entry name" value="HisK_dim/P_dom"/>
</dbReference>
<protein>
    <submittedName>
        <fullName evidence="8">Sensor protein kinase WalK</fullName>
    </submittedName>
</protein>
<keyword evidence="8" id="KW-0808">Transferase</keyword>
<evidence type="ECO:0000256" key="2">
    <source>
        <dbReference type="ARBA" id="ARBA00023012"/>
    </source>
</evidence>
<dbReference type="InterPro" id="IPR004358">
    <property type="entry name" value="Sig_transdc_His_kin-like_C"/>
</dbReference>
<dbReference type="InterPro" id="IPR013656">
    <property type="entry name" value="PAS_4"/>
</dbReference>
<feature type="compositionally biased region" description="Basic and acidic residues" evidence="4">
    <location>
        <begin position="177"/>
        <end position="190"/>
    </location>
</feature>
<dbReference type="PROSITE" id="PS50109">
    <property type="entry name" value="HIS_KIN"/>
    <property type="match status" value="1"/>
</dbReference>
<feature type="domain" description="Histidine kinase" evidence="5">
    <location>
        <begin position="352"/>
        <end position="580"/>
    </location>
</feature>
<dbReference type="SUPFAM" id="SSF55874">
    <property type="entry name" value="ATPase domain of HSP90 chaperone/DNA topoisomerase II/histidine kinase"/>
    <property type="match status" value="1"/>
</dbReference>
<dbReference type="CDD" id="cd00082">
    <property type="entry name" value="HisKA"/>
    <property type="match status" value="1"/>
</dbReference>
<keyword evidence="2" id="KW-0902">Two-component regulatory system</keyword>
<evidence type="ECO:0000313" key="9">
    <source>
        <dbReference type="Proteomes" id="UP001153069"/>
    </source>
</evidence>
<dbReference type="CDD" id="cd16922">
    <property type="entry name" value="HATPase_EvgS-ArcB-TorS-like"/>
    <property type="match status" value="1"/>
</dbReference>
<dbReference type="InterPro" id="IPR001789">
    <property type="entry name" value="Sig_transdc_resp-reg_receiver"/>
</dbReference>
<organism evidence="8 9">
    <name type="scientific">Seminavis robusta</name>
    <dbReference type="NCBI Taxonomy" id="568900"/>
    <lineage>
        <taxon>Eukaryota</taxon>
        <taxon>Sar</taxon>
        <taxon>Stramenopiles</taxon>
        <taxon>Ochrophyta</taxon>
        <taxon>Bacillariophyta</taxon>
        <taxon>Bacillariophyceae</taxon>
        <taxon>Bacillariophycidae</taxon>
        <taxon>Naviculales</taxon>
        <taxon>Naviculaceae</taxon>
        <taxon>Seminavis</taxon>
    </lineage>
</organism>
<dbReference type="PRINTS" id="PR00344">
    <property type="entry name" value="BCTRLSENSOR"/>
</dbReference>
<dbReference type="SUPFAM" id="SSF55785">
    <property type="entry name" value="PYP-like sensor domain (PAS domain)"/>
    <property type="match status" value="1"/>
</dbReference>
<feature type="region of interest" description="Disordered" evidence="4">
    <location>
        <begin position="177"/>
        <end position="196"/>
    </location>
</feature>
<dbReference type="NCBIfam" id="TIGR00229">
    <property type="entry name" value="sensory_box"/>
    <property type="match status" value="1"/>
</dbReference>
<evidence type="ECO:0000256" key="3">
    <source>
        <dbReference type="PROSITE-ProRule" id="PRU00169"/>
    </source>
</evidence>
<dbReference type="SUPFAM" id="SSF52172">
    <property type="entry name" value="CheY-like"/>
    <property type="match status" value="1"/>
</dbReference>
<sequence>MVETALVPPPPPRSMAPLKDLEETTVTPSTTSSAIASPTMMMNLFAASLPFDYAFVLNLEGRFLFRNPGLQRLGFHPEGFSSGGLLKEDSVMALELLVQKALASQETLQSQECVSFHQDDDSTAASTKRSTTALWDVTLFPMKEPDGRMVALGGLIQEQQTVKDTVVHQEEDEECKEAEPSHCCPEESRHQRTMSDAVRESEERHQTLFENMKQGVVYHAADGHTMAANQSALRILGLSMDQMLGKSPMHPQWRFIYEDGSTIPVQEYPAVVALSGKPVTNMILGIVVGDEAVHWVQLDAMPRFRLGDEGKPYQAYTIFTDITEAKQIERSLRRAKEKAEEADLLKSSFLATMSHEIRTPLNGIMGHLDLILSNGLDEESKEENMEGVQVAMNSGKLLLSIIQDILDLSKIEAGQLDMVHKPITIRDMMDNTMKLANAYCIQRKKEHLRLLQSIDDGIASQIYGDQFRVQQVLNNLLSNSIKFSESGEVAVTVRLGSADGMVQFCVRDTGKGIPGDRLDMIFEPFRQVDFSDTRTHGGTGLGLTICKKLVEIMGGHMWVVSSTKNECHGSRFYFTLPYKPAAPGSGTDLDLKKTIQIPPLPVTERPPLRCQRSGVVLLAEDDTVSRKVATRMLQKVGLKVLSARDGAEAVDLFEKHHGEIDLILMDVMMPKLSGLEATEKIREVEREGNFTETVPICALSAGAMKGDKEKGLEVGMNDYLYKPINRSQLLKTLETYLGPHEHGALKRPFVHTVNSPAATPQRQ</sequence>
<comment type="caution">
    <text evidence="8">The sequence shown here is derived from an EMBL/GenBank/DDBJ whole genome shotgun (WGS) entry which is preliminary data.</text>
</comment>
<dbReference type="Gene3D" id="3.40.50.2300">
    <property type="match status" value="1"/>
</dbReference>
<dbReference type="Pfam" id="PF00512">
    <property type="entry name" value="HisKA"/>
    <property type="match status" value="1"/>
</dbReference>
<dbReference type="CDD" id="cd00130">
    <property type="entry name" value="PAS"/>
    <property type="match status" value="1"/>
</dbReference>
<feature type="domain" description="Response regulatory" evidence="6">
    <location>
        <begin position="615"/>
        <end position="737"/>
    </location>
</feature>
<dbReference type="PANTHER" id="PTHR45339:SF1">
    <property type="entry name" value="HYBRID SIGNAL TRANSDUCTION HISTIDINE KINASE J"/>
    <property type="match status" value="1"/>
</dbReference>
<dbReference type="InterPro" id="IPR011006">
    <property type="entry name" value="CheY-like_superfamily"/>
</dbReference>
<proteinExistence type="predicted"/>
<dbReference type="SMART" id="SM00091">
    <property type="entry name" value="PAS"/>
    <property type="match status" value="1"/>
</dbReference>
<dbReference type="SMART" id="SM00388">
    <property type="entry name" value="HisKA"/>
    <property type="match status" value="1"/>
</dbReference>
<accession>A0A9N8E2E2</accession>
<dbReference type="Pfam" id="PF00072">
    <property type="entry name" value="Response_reg"/>
    <property type="match status" value="1"/>
</dbReference>
<dbReference type="Pfam" id="PF08448">
    <property type="entry name" value="PAS_4"/>
    <property type="match status" value="1"/>
</dbReference>
<feature type="modified residue" description="4-aspartylphosphate" evidence="3">
    <location>
        <position position="666"/>
    </location>
</feature>
<dbReference type="CDD" id="cd17546">
    <property type="entry name" value="REC_hyHK_CKI1_RcsC-like"/>
    <property type="match status" value="1"/>
</dbReference>
<evidence type="ECO:0000259" key="7">
    <source>
        <dbReference type="PROSITE" id="PS50112"/>
    </source>
</evidence>
<reference evidence="8" key="1">
    <citation type="submission" date="2020-06" db="EMBL/GenBank/DDBJ databases">
        <authorList>
            <consortium name="Plant Systems Biology data submission"/>
        </authorList>
    </citation>
    <scope>NUCLEOTIDE SEQUENCE</scope>
    <source>
        <strain evidence="8">D6</strain>
    </source>
</reference>
<dbReference type="InterPro" id="IPR005467">
    <property type="entry name" value="His_kinase_dom"/>
</dbReference>
<dbReference type="FunFam" id="3.30.565.10:FF:000010">
    <property type="entry name" value="Sensor histidine kinase RcsC"/>
    <property type="match status" value="1"/>
</dbReference>
<dbReference type="EMBL" id="CAICTM010000547">
    <property type="protein sequence ID" value="CAB9512655.1"/>
    <property type="molecule type" value="Genomic_DNA"/>
</dbReference>
<keyword evidence="9" id="KW-1185">Reference proteome</keyword>
<dbReference type="Pfam" id="PF02518">
    <property type="entry name" value="HATPase_c"/>
    <property type="match status" value="1"/>
</dbReference>
<dbReference type="AlphaFoldDB" id="A0A9N8E2E2"/>